<name>A0A915EJW1_9BILA</name>
<accession>A0A915EJW1</accession>
<keyword evidence="4" id="KW-1185">Reference proteome</keyword>
<dbReference type="Proteomes" id="UP000887574">
    <property type="component" value="Unplaced"/>
</dbReference>
<organism evidence="4 5">
    <name type="scientific">Ditylenchus dipsaci</name>
    <dbReference type="NCBI Taxonomy" id="166011"/>
    <lineage>
        <taxon>Eukaryota</taxon>
        <taxon>Metazoa</taxon>
        <taxon>Ecdysozoa</taxon>
        <taxon>Nematoda</taxon>
        <taxon>Chromadorea</taxon>
        <taxon>Rhabditida</taxon>
        <taxon>Tylenchina</taxon>
        <taxon>Tylenchomorpha</taxon>
        <taxon>Sphaerularioidea</taxon>
        <taxon>Anguinidae</taxon>
        <taxon>Anguininae</taxon>
        <taxon>Ditylenchus</taxon>
    </lineage>
</organism>
<protein>
    <submittedName>
        <fullName evidence="5">DDE Tnp4 domain-containing protein</fullName>
    </submittedName>
</protein>
<proteinExistence type="predicted"/>
<dbReference type="Pfam" id="PF13359">
    <property type="entry name" value="DDE_Tnp_4"/>
    <property type="match status" value="1"/>
</dbReference>
<dbReference type="WBParaSite" id="jg708">
    <property type="protein sequence ID" value="jg708"/>
    <property type="gene ID" value="jg708"/>
</dbReference>
<dbReference type="GO" id="GO:0046872">
    <property type="term" value="F:metal ion binding"/>
    <property type="evidence" value="ECO:0007669"/>
    <property type="project" value="UniProtKB-KW"/>
</dbReference>
<evidence type="ECO:0000259" key="3">
    <source>
        <dbReference type="Pfam" id="PF13359"/>
    </source>
</evidence>
<dbReference type="AlphaFoldDB" id="A0A915EJW1"/>
<evidence type="ECO:0000256" key="2">
    <source>
        <dbReference type="ARBA" id="ARBA00022723"/>
    </source>
</evidence>
<dbReference type="InterPro" id="IPR027806">
    <property type="entry name" value="HARBI1_dom"/>
</dbReference>
<comment type="cofactor">
    <cofactor evidence="1">
        <name>a divalent metal cation</name>
        <dbReference type="ChEBI" id="CHEBI:60240"/>
    </cofactor>
</comment>
<evidence type="ECO:0000256" key="1">
    <source>
        <dbReference type="ARBA" id="ARBA00001968"/>
    </source>
</evidence>
<evidence type="ECO:0000313" key="4">
    <source>
        <dbReference type="Proteomes" id="UP000887574"/>
    </source>
</evidence>
<keyword evidence="2" id="KW-0479">Metal-binding</keyword>
<evidence type="ECO:0000313" key="5">
    <source>
        <dbReference type="WBParaSite" id="jg708"/>
    </source>
</evidence>
<reference evidence="5" key="1">
    <citation type="submission" date="2022-11" db="UniProtKB">
        <authorList>
            <consortium name="WormBaseParasite"/>
        </authorList>
    </citation>
    <scope>IDENTIFICATION</scope>
</reference>
<sequence length="247" mass="28122">MNPALLEAITYWWAMRKKKSYIRPAHTQAALQRNSFAAFWRYYNSPEEMDLKRFLRLNKAEFDAVYSKIRFRLEGHCPTHLRPIQGTERLAVFLRFIAFGPSCCAVAHLFAIGDSTVFEICKEVSEAIKFYSIVLLAIADAESRFIAVDIGASGRNSDSTLWISSPLRMFLESEEASLPANQEDMLPYVFLGDGGFGCTDLIMTPFTDREQIRMRRLLLIDVLAKQEVRLSMHSESLQKGGGFSWDG</sequence>
<feature type="domain" description="DDE Tnp4" evidence="3">
    <location>
        <begin position="129"/>
        <end position="211"/>
    </location>
</feature>